<dbReference type="Proteomes" id="UP000636709">
    <property type="component" value="Unassembled WGS sequence"/>
</dbReference>
<dbReference type="AlphaFoldDB" id="A0A835FPG3"/>
<name>A0A835FPG3_9POAL</name>
<reference evidence="2" key="1">
    <citation type="submission" date="2020-07" db="EMBL/GenBank/DDBJ databases">
        <title>Genome sequence and genetic diversity analysis of an under-domesticated orphan crop, white fonio (Digitaria exilis).</title>
        <authorList>
            <person name="Bennetzen J.L."/>
            <person name="Chen S."/>
            <person name="Ma X."/>
            <person name="Wang X."/>
            <person name="Yssel A.E.J."/>
            <person name="Chaluvadi S.R."/>
            <person name="Johnson M."/>
            <person name="Gangashetty P."/>
            <person name="Hamidou F."/>
            <person name="Sanogo M.D."/>
            <person name="Zwaenepoel A."/>
            <person name="Wallace J."/>
            <person name="Van De Peer Y."/>
            <person name="Van Deynze A."/>
        </authorList>
    </citation>
    <scope>NUCLEOTIDE SEQUENCE</scope>
    <source>
        <tissue evidence="2">Leaves</tissue>
    </source>
</reference>
<dbReference type="EMBL" id="JACEFO010000504">
    <property type="protein sequence ID" value="KAF8768569.1"/>
    <property type="molecule type" value="Genomic_DNA"/>
</dbReference>
<sequence>MAITRSGHDASGSNANQQGPEGQQQPPPPPPPQQPPTWQQLYATQTEILRNLQHQYEDFLATHPPIFSRADEPLEADTWIRAIESKFTILATPCTSNRMTFPLDGTSNGFRPLPRIGRSSTVAGFSMPFFTRERENSHYRRQASRAVSAVGMGFPKSEPRPGVNLDIE</sequence>
<organism evidence="2 3">
    <name type="scientific">Digitaria exilis</name>
    <dbReference type="NCBI Taxonomy" id="1010633"/>
    <lineage>
        <taxon>Eukaryota</taxon>
        <taxon>Viridiplantae</taxon>
        <taxon>Streptophyta</taxon>
        <taxon>Embryophyta</taxon>
        <taxon>Tracheophyta</taxon>
        <taxon>Spermatophyta</taxon>
        <taxon>Magnoliopsida</taxon>
        <taxon>Liliopsida</taxon>
        <taxon>Poales</taxon>
        <taxon>Poaceae</taxon>
        <taxon>PACMAD clade</taxon>
        <taxon>Panicoideae</taxon>
        <taxon>Panicodae</taxon>
        <taxon>Paniceae</taxon>
        <taxon>Anthephorinae</taxon>
        <taxon>Digitaria</taxon>
    </lineage>
</organism>
<feature type="region of interest" description="Disordered" evidence="1">
    <location>
        <begin position="1"/>
        <end position="37"/>
    </location>
</feature>
<evidence type="ECO:0000256" key="1">
    <source>
        <dbReference type="SAM" id="MobiDB-lite"/>
    </source>
</evidence>
<evidence type="ECO:0000313" key="3">
    <source>
        <dbReference type="Proteomes" id="UP000636709"/>
    </source>
</evidence>
<protein>
    <submittedName>
        <fullName evidence="2">Uncharacterized protein</fullName>
    </submittedName>
</protein>
<comment type="caution">
    <text evidence="2">The sequence shown here is derived from an EMBL/GenBank/DDBJ whole genome shotgun (WGS) entry which is preliminary data.</text>
</comment>
<dbReference type="OrthoDB" id="696484at2759"/>
<keyword evidence="3" id="KW-1185">Reference proteome</keyword>
<proteinExistence type="predicted"/>
<gene>
    <name evidence="2" type="ORF">HU200_007498</name>
</gene>
<feature type="compositionally biased region" description="Pro residues" evidence="1">
    <location>
        <begin position="25"/>
        <end position="35"/>
    </location>
</feature>
<accession>A0A835FPG3</accession>
<evidence type="ECO:0000313" key="2">
    <source>
        <dbReference type="EMBL" id="KAF8768569.1"/>
    </source>
</evidence>